<organism evidence="8 9">
    <name type="scientific">Phycomyces blakesleeanus (strain ATCC 8743b / DSM 1359 / FGSC 10004 / NBRC 33097 / NRRL 1555)</name>
    <dbReference type="NCBI Taxonomy" id="763407"/>
    <lineage>
        <taxon>Eukaryota</taxon>
        <taxon>Fungi</taxon>
        <taxon>Fungi incertae sedis</taxon>
        <taxon>Mucoromycota</taxon>
        <taxon>Mucoromycotina</taxon>
        <taxon>Mucoromycetes</taxon>
        <taxon>Mucorales</taxon>
        <taxon>Phycomycetaceae</taxon>
        <taxon>Phycomyces</taxon>
    </lineage>
</organism>
<dbReference type="OrthoDB" id="269872at2759"/>
<keyword evidence="2" id="KW-0489">Methyltransferase</keyword>
<dbReference type="Pfam" id="PF05175">
    <property type="entry name" value="MTS"/>
    <property type="match status" value="1"/>
</dbReference>
<keyword evidence="6" id="KW-0694">RNA-binding</keyword>
<dbReference type="Gene3D" id="3.30.2350.10">
    <property type="entry name" value="Pseudouridine synthase"/>
    <property type="match status" value="1"/>
</dbReference>
<evidence type="ECO:0000256" key="4">
    <source>
        <dbReference type="ARBA" id="ARBA00022691"/>
    </source>
</evidence>
<dbReference type="Gene3D" id="3.40.50.150">
    <property type="entry name" value="Vaccinia Virus protein VP39"/>
    <property type="match status" value="1"/>
</dbReference>
<comment type="catalytic activity">
    <reaction evidence="5">
        <text>L-glutaminyl-[peptide chain release factor] + S-adenosyl-L-methionine = N(5)-methyl-L-glutaminyl-[peptide chain release factor] + S-adenosyl-L-homocysteine + H(+)</text>
        <dbReference type="Rhea" id="RHEA:42896"/>
        <dbReference type="Rhea" id="RHEA-COMP:10271"/>
        <dbReference type="Rhea" id="RHEA-COMP:10272"/>
        <dbReference type="ChEBI" id="CHEBI:15378"/>
        <dbReference type="ChEBI" id="CHEBI:30011"/>
        <dbReference type="ChEBI" id="CHEBI:57856"/>
        <dbReference type="ChEBI" id="CHEBI:59789"/>
        <dbReference type="ChEBI" id="CHEBI:61891"/>
        <dbReference type="EC" id="2.1.1.297"/>
    </reaction>
</comment>
<dbReference type="STRING" id="763407.A0A162PZZ1"/>
<name>A0A162PZZ1_PHYB8</name>
<keyword evidence="4" id="KW-0949">S-adenosyl-L-methionine</keyword>
<dbReference type="GO" id="GO:0005739">
    <property type="term" value="C:mitochondrion"/>
    <property type="evidence" value="ECO:0007669"/>
    <property type="project" value="TreeGrafter"/>
</dbReference>
<dbReference type="NCBIfam" id="TIGR00536">
    <property type="entry name" value="hemK_fam"/>
    <property type="match status" value="1"/>
</dbReference>
<evidence type="ECO:0000256" key="2">
    <source>
        <dbReference type="ARBA" id="ARBA00022603"/>
    </source>
</evidence>
<dbReference type="Proteomes" id="UP000077315">
    <property type="component" value="Unassembled WGS sequence"/>
</dbReference>
<dbReference type="GeneID" id="29000092"/>
<dbReference type="GO" id="GO:0001522">
    <property type="term" value="P:pseudouridine synthesis"/>
    <property type="evidence" value="ECO:0007669"/>
    <property type="project" value="InterPro"/>
</dbReference>
<evidence type="ECO:0000256" key="6">
    <source>
        <dbReference type="PROSITE-ProRule" id="PRU00182"/>
    </source>
</evidence>
<dbReference type="PROSITE" id="PS00092">
    <property type="entry name" value="N6_MTASE"/>
    <property type="match status" value="1"/>
</dbReference>
<dbReference type="PANTHER" id="PTHR18895:SF74">
    <property type="entry name" value="MTRF1L RELEASE FACTOR GLUTAMINE METHYLTRANSFERASE"/>
    <property type="match status" value="1"/>
</dbReference>
<evidence type="ECO:0000313" key="8">
    <source>
        <dbReference type="EMBL" id="OAD75906.1"/>
    </source>
</evidence>
<dbReference type="InterPro" id="IPR050320">
    <property type="entry name" value="N5-glutamine_MTase"/>
</dbReference>
<dbReference type="InterPro" id="IPR002052">
    <property type="entry name" value="DNA_methylase_N6_adenine_CS"/>
</dbReference>
<dbReference type="RefSeq" id="XP_018293946.1">
    <property type="nucleotide sequence ID" value="XM_018439186.1"/>
</dbReference>
<evidence type="ECO:0000259" key="7">
    <source>
        <dbReference type="Pfam" id="PF05175"/>
    </source>
</evidence>
<feature type="domain" description="Methyltransferase small" evidence="7">
    <location>
        <begin position="386"/>
        <end position="486"/>
    </location>
</feature>
<dbReference type="InterPro" id="IPR029063">
    <property type="entry name" value="SAM-dependent_MTases_sf"/>
</dbReference>
<dbReference type="PROSITE" id="PS50889">
    <property type="entry name" value="S4"/>
    <property type="match status" value="1"/>
</dbReference>
<dbReference type="SUPFAM" id="SSF55120">
    <property type="entry name" value="Pseudouridine synthase"/>
    <property type="match status" value="1"/>
</dbReference>
<keyword evidence="3" id="KW-0808">Transferase</keyword>
<dbReference type="EMBL" id="KV440976">
    <property type="protein sequence ID" value="OAD75906.1"/>
    <property type="molecule type" value="Genomic_DNA"/>
</dbReference>
<reference evidence="9" key="1">
    <citation type="submission" date="2015-06" db="EMBL/GenBank/DDBJ databases">
        <title>Expansion of signal transduction pathways in fungi by whole-genome duplication.</title>
        <authorList>
            <consortium name="DOE Joint Genome Institute"/>
            <person name="Corrochano L.M."/>
            <person name="Kuo A."/>
            <person name="Marcet-Houben M."/>
            <person name="Polaino S."/>
            <person name="Salamov A."/>
            <person name="Villalobos J.M."/>
            <person name="Alvarez M.I."/>
            <person name="Avalos J."/>
            <person name="Benito E.P."/>
            <person name="Benoit I."/>
            <person name="Burger G."/>
            <person name="Camino L.P."/>
            <person name="Canovas D."/>
            <person name="Cerda-Olmedo E."/>
            <person name="Cheng J.-F."/>
            <person name="Dominguez A."/>
            <person name="Elias M."/>
            <person name="Eslava A.P."/>
            <person name="Glaser F."/>
            <person name="Grimwood J."/>
            <person name="Gutierrez G."/>
            <person name="Heitman J."/>
            <person name="Henrissat B."/>
            <person name="Iturriaga E.A."/>
            <person name="Lang B.F."/>
            <person name="Lavin J.L."/>
            <person name="Lee S."/>
            <person name="Li W."/>
            <person name="Lindquist E."/>
            <person name="Lopez-Garcia S."/>
            <person name="Luque E.M."/>
            <person name="Marcos A.T."/>
            <person name="Martin J."/>
            <person name="McCluskey K."/>
            <person name="Medina H.R."/>
            <person name="Miralles-Duran A."/>
            <person name="Miyazaki A."/>
            <person name="Munoz-Torres E."/>
            <person name="Oguiza J.A."/>
            <person name="Ohm R."/>
            <person name="Olmedo M."/>
            <person name="Orejas M."/>
            <person name="Ortiz-Castellanos L."/>
            <person name="Pisabarro A.G."/>
            <person name="Rodriguez-Romero J."/>
            <person name="Ruiz-Herrera J."/>
            <person name="Ruiz-Vazquez R."/>
            <person name="Sanz C."/>
            <person name="Schackwitz W."/>
            <person name="Schmutz J."/>
            <person name="Shahriari M."/>
            <person name="Shelest E."/>
            <person name="Silva-Franco F."/>
            <person name="Soanes D."/>
            <person name="Syed K."/>
            <person name="Tagua V.G."/>
            <person name="Talbot N.J."/>
            <person name="Thon M."/>
            <person name="De vries R.P."/>
            <person name="Wiebenga A."/>
            <person name="Yadav J.S."/>
            <person name="Braun E.L."/>
            <person name="Baker S."/>
            <person name="Garre V."/>
            <person name="Horwitz B."/>
            <person name="Torres-Martinez S."/>
            <person name="Idnurm A."/>
            <person name="Herrera-Estrella A."/>
            <person name="Gabaldon T."/>
            <person name="Grigoriev I.V."/>
        </authorList>
    </citation>
    <scope>NUCLEOTIDE SEQUENCE [LARGE SCALE GENOMIC DNA]</scope>
    <source>
        <strain evidence="9">NRRL 1555(-)</strain>
    </source>
</reference>
<dbReference type="PANTHER" id="PTHR18895">
    <property type="entry name" value="HEMK METHYLTRANSFERASE"/>
    <property type="match status" value="1"/>
</dbReference>
<evidence type="ECO:0000256" key="1">
    <source>
        <dbReference type="ARBA" id="ARBA00012771"/>
    </source>
</evidence>
<evidence type="ECO:0000313" key="9">
    <source>
        <dbReference type="Proteomes" id="UP000077315"/>
    </source>
</evidence>
<dbReference type="GO" id="GO:0102559">
    <property type="term" value="F:peptide chain release factor N(5)-glutamine methyltransferase activity"/>
    <property type="evidence" value="ECO:0007669"/>
    <property type="project" value="UniProtKB-EC"/>
</dbReference>
<dbReference type="GO" id="GO:0009982">
    <property type="term" value="F:pseudouridine synthase activity"/>
    <property type="evidence" value="ECO:0007669"/>
    <property type="project" value="InterPro"/>
</dbReference>
<gene>
    <name evidence="8" type="ORF">PHYBLDRAFT_186069</name>
</gene>
<dbReference type="EC" id="2.1.1.297" evidence="1"/>
<dbReference type="CDD" id="cd02440">
    <property type="entry name" value="AdoMet_MTases"/>
    <property type="match status" value="1"/>
</dbReference>
<dbReference type="InParanoid" id="A0A162PZZ1"/>
<sequence length="638" mass="73312">MEAERINHFRDTVLASSDGVRAKKWLLAYHRDVVQSKENVHRSFKRKEIFVNGQAIEETRILREGDVVEVNYNQTMEEKTRMENVDLDIRYQDEHLAVVWKAPGQNFGDYEKAILYALNLDHDTMQCVFMLQKAGSGLLIIAKSEKIQKALLDIYESGNMTMGMSVVCHGNVPNDFLSTVPDLGNVVVLNNVDLTEAMENEDEEDLSVIARTRARPFDLESIIRSITVETITRSNQANYLSTLHLDLQTPLQNSEIRRLFYLTGYPIIGKSIYTRYLKSSSKKGLCMSLTHLGFVHPVTQQPLEFKNAEPVKFAHLRERETKFWQRRRDAEEEQLKYAGVDEVDRGDTNKPLAYVLGEKRFYGLCFKVNESCLVPRPSSEILVEAVLEYLPQEKQTTRVLDVGTGCGNLLLSVLHNSPQSRGVGVDISKAALEVATQNAQLLGLEDRVGWLCKDMALMEDPVQLYDILVCNPPYLHRKTTKKEAQQMARLSHEPAEALFAGEEGFEFYRILHSIAHRLVCQHNGRVILECGKGMMDKVKDIWSDWKVLEVRKDRQGWDRCLVLSNENGVDRLKVQKRVKKRRTALILYMVFTVIKEDLRYNLLEFELILLKHSLTHDFTLFANRILNLWDRYSGQADV</sequence>
<keyword evidence="9" id="KW-1185">Reference proteome</keyword>
<proteinExistence type="predicted"/>
<accession>A0A162PZZ1</accession>
<dbReference type="InterPro" id="IPR004556">
    <property type="entry name" value="HemK-like"/>
</dbReference>
<dbReference type="VEuPathDB" id="FungiDB:PHYBLDRAFT_186069"/>
<dbReference type="AlphaFoldDB" id="A0A162PZZ1"/>
<evidence type="ECO:0000256" key="3">
    <source>
        <dbReference type="ARBA" id="ARBA00022679"/>
    </source>
</evidence>
<dbReference type="InterPro" id="IPR007848">
    <property type="entry name" value="Small_mtfrase_dom"/>
</dbReference>
<evidence type="ECO:0000256" key="5">
    <source>
        <dbReference type="ARBA" id="ARBA00048391"/>
    </source>
</evidence>
<dbReference type="GO" id="GO:0032259">
    <property type="term" value="P:methylation"/>
    <property type="evidence" value="ECO:0007669"/>
    <property type="project" value="UniProtKB-KW"/>
</dbReference>
<dbReference type="InterPro" id="IPR020103">
    <property type="entry name" value="PsdUridine_synth_cat_dom_sf"/>
</dbReference>
<protein>
    <recommendedName>
        <fullName evidence="1">peptide chain release factor N(5)-glutamine methyltransferase</fullName>
        <ecNumber evidence="1">2.1.1.297</ecNumber>
    </recommendedName>
</protein>
<dbReference type="GO" id="GO:0003723">
    <property type="term" value="F:RNA binding"/>
    <property type="evidence" value="ECO:0007669"/>
    <property type="project" value="UniProtKB-KW"/>
</dbReference>
<dbReference type="SUPFAM" id="SSF53335">
    <property type="entry name" value="S-adenosyl-L-methionine-dependent methyltransferases"/>
    <property type="match status" value="1"/>
</dbReference>